<dbReference type="PANTHER" id="PTHR12862">
    <property type="entry name" value="BADF TYPE ATPASE DOMAIN-CONTAINING PROTEIN"/>
    <property type="match status" value="1"/>
</dbReference>
<dbReference type="EMBL" id="UYYB01107877">
    <property type="protein sequence ID" value="VDM80242.1"/>
    <property type="molecule type" value="Genomic_DNA"/>
</dbReference>
<dbReference type="OrthoDB" id="311172at2759"/>
<evidence type="ECO:0000256" key="4">
    <source>
        <dbReference type="ARBA" id="ARBA00031123"/>
    </source>
</evidence>
<dbReference type="EC" id="2.7.1.59" evidence="2"/>
<feature type="domain" description="ATPase BadF/BadG/BcrA/BcrD type" evidence="5">
    <location>
        <begin position="6"/>
        <end position="155"/>
    </location>
</feature>
<protein>
    <recommendedName>
        <fullName evidence="3">N-acetyl-D-glucosamine kinase</fullName>
        <ecNumber evidence="2">2.7.1.59</ecNumber>
    </recommendedName>
    <alternativeName>
        <fullName evidence="4">GlcNAc kinase</fullName>
    </alternativeName>
</protein>
<dbReference type="InterPro" id="IPR002731">
    <property type="entry name" value="ATPase_BadF"/>
</dbReference>
<evidence type="ECO:0000313" key="7">
    <source>
        <dbReference type="Proteomes" id="UP000270094"/>
    </source>
</evidence>
<organism evidence="6 7">
    <name type="scientific">Strongylus vulgaris</name>
    <name type="common">Blood worm</name>
    <dbReference type="NCBI Taxonomy" id="40348"/>
    <lineage>
        <taxon>Eukaryota</taxon>
        <taxon>Metazoa</taxon>
        <taxon>Ecdysozoa</taxon>
        <taxon>Nematoda</taxon>
        <taxon>Chromadorea</taxon>
        <taxon>Rhabditida</taxon>
        <taxon>Rhabditina</taxon>
        <taxon>Rhabditomorpha</taxon>
        <taxon>Strongyloidea</taxon>
        <taxon>Strongylidae</taxon>
        <taxon>Strongylus</taxon>
    </lineage>
</organism>
<dbReference type="SUPFAM" id="SSF53067">
    <property type="entry name" value="Actin-like ATPase domain"/>
    <property type="match status" value="2"/>
</dbReference>
<sequence>MIQFKGATQSQLVFVNAAGIMLGGSSTGGTNYNLDGIEKTANNIAKWIREAATNHKIQLPLKGLGLGLSGAEGERDNAKFVAYLKTHHGDVAQEVFLTSDSVATVASTFDRGGIVLIAGTGSSCRVLLDDGRVFGVGGWGHLIGDGGSAFWIASR</sequence>
<keyword evidence="7" id="KW-1185">Reference proteome</keyword>
<gene>
    <name evidence="6" type="ORF">SVUK_LOCUS15240</name>
</gene>
<name>A0A3P7LM96_STRVU</name>
<dbReference type="InterPro" id="IPR043129">
    <property type="entry name" value="ATPase_NBD"/>
</dbReference>
<accession>A0A3P7LM96</accession>
<dbReference type="Gene3D" id="3.30.420.40">
    <property type="match status" value="1"/>
</dbReference>
<evidence type="ECO:0000259" key="5">
    <source>
        <dbReference type="Pfam" id="PF01869"/>
    </source>
</evidence>
<dbReference type="Proteomes" id="UP000270094">
    <property type="component" value="Unassembled WGS sequence"/>
</dbReference>
<dbReference type="InterPro" id="IPR039758">
    <property type="entry name" value="NAGK-like"/>
</dbReference>
<proteinExistence type="inferred from homology"/>
<dbReference type="AlphaFoldDB" id="A0A3P7LM96"/>
<dbReference type="GO" id="GO:0045127">
    <property type="term" value="F:N-acetylglucosamine kinase activity"/>
    <property type="evidence" value="ECO:0007669"/>
    <property type="project" value="UniProtKB-EC"/>
</dbReference>
<comment type="similarity">
    <text evidence="1">Belongs to the eukaryotic-type N-acetylglucosamine kinase family.</text>
</comment>
<reference evidence="6 7" key="1">
    <citation type="submission" date="2018-11" db="EMBL/GenBank/DDBJ databases">
        <authorList>
            <consortium name="Pathogen Informatics"/>
        </authorList>
    </citation>
    <scope>NUCLEOTIDE SEQUENCE [LARGE SCALE GENOMIC DNA]</scope>
</reference>
<dbReference type="PANTHER" id="PTHR12862:SF0">
    <property type="entry name" value="N-ACETYL-D-GLUCOSAMINE KINASE"/>
    <property type="match status" value="1"/>
</dbReference>
<evidence type="ECO:0000313" key="6">
    <source>
        <dbReference type="EMBL" id="VDM80242.1"/>
    </source>
</evidence>
<evidence type="ECO:0000256" key="2">
    <source>
        <dbReference type="ARBA" id="ARBA00012122"/>
    </source>
</evidence>
<evidence type="ECO:0000256" key="3">
    <source>
        <dbReference type="ARBA" id="ARBA00014974"/>
    </source>
</evidence>
<evidence type="ECO:0000256" key="1">
    <source>
        <dbReference type="ARBA" id="ARBA00006198"/>
    </source>
</evidence>
<dbReference type="Pfam" id="PF01869">
    <property type="entry name" value="BcrAD_BadFG"/>
    <property type="match status" value="1"/>
</dbReference>